<dbReference type="OrthoDB" id="5573966at2"/>
<evidence type="ECO:0000256" key="2">
    <source>
        <dbReference type="SAM" id="SignalP"/>
    </source>
</evidence>
<evidence type="ECO:0000313" key="4">
    <source>
        <dbReference type="Proteomes" id="UP000199459"/>
    </source>
</evidence>
<keyword evidence="2" id="KW-0732">Signal</keyword>
<feature type="chain" id="PRO_5011605332" evidence="2">
    <location>
        <begin position="18"/>
        <end position="182"/>
    </location>
</feature>
<gene>
    <name evidence="3" type="ORF">SAMN05216325_102230</name>
</gene>
<name>A0A1H8BE35_9PROT</name>
<dbReference type="STRING" id="917.SAMN05216326_13417"/>
<dbReference type="PROSITE" id="PS51257">
    <property type="entry name" value="PROKAR_LIPOPROTEIN"/>
    <property type="match status" value="1"/>
</dbReference>
<evidence type="ECO:0000313" key="3">
    <source>
        <dbReference type="EMBL" id="SEM81125.1"/>
    </source>
</evidence>
<feature type="compositionally biased region" description="Pro residues" evidence="1">
    <location>
        <begin position="166"/>
        <end position="182"/>
    </location>
</feature>
<feature type="compositionally biased region" description="Polar residues" evidence="1">
    <location>
        <begin position="145"/>
        <end position="165"/>
    </location>
</feature>
<dbReference type="Proteomes" id="UP000199459">
    <property type="component" value="Unassembled WGS sequence"/>
</dbReference>
<dbReference type="RefSeq" id="WP_090627632.1">
    <property type="nucleotide sequence ID" value="NZ_FOCP01000002.1"/>
</dbReference>
<evidence type="ECO:0000256" key="1">
    <source>
        <dbReference type="SAM" id="MobiDB-lite"/>
    </source>
</evidence>
<protein>
    <submittedName>
        <fullName evidence="3">Glycine-zipper containing OmpA-like membrane domain-containing protein</fullName>
    </submittedName>
</protein>
<feature type="region of interest" description="Disordered" evidence="1">
    <location>
        <begin position="145"/>
        <end position="182"/>
    </location>
</feature>
<feature type="signal peptide" evidence="2">
    <location>
        <begin position="1"/>
        <end position="17"/>
    </location>
</feature>
<dbReference type="AlphaFoldDB" id="A0A1H8BE35"/>
<accession>A0A1H8BE35</accession>
<sequence>MPRIRKKIFFILPAVLTACVNLPTGPSVMVLPGSSKSFEQFRYDDYDCRRYAYEQIGGVTTSQAATSSGLTSAAVGSGLGAAAGAAIGGGEGAAIGAGTGLLAGGLAGSGTARTSSYENQYRYDISYIQCMYAKGHRVPVSGKITSEVPTTATQKPIKISPSQPGFTPPPPPPGNPPPPPPQ</sequence>
<organism evidence="3 4">
    <name type="scientific">Nitrosomonas marina</name>
    <dbReference type="NCBI Taxonomy" id="917"/>
    <lineage>
        <taxon>Bacteria</taxon>
        <taxon>Pseudomonadati</taxon>
        <taxon>Pseudomonadota</taxon>
        <taxon>Betaproteobacteria</taxon>
        <taxon>Nitrosomonadales</taxon>
        <taxon>Nitrosomonadaceae</taxon>
        <taxon>Nitrosomonas</taxon>
    </lineage>
</organism>
<dbReference type="EMBL" id="FOCP01000002">
    <property type="protein sequence ID" value="SEM81125.1"/>
    <property type="molecule type" value="Genomic_DNA"/>
</dbReference>
<proteinExistence type="predicted"/>
<reference evidence="3 4" key="1">
    <citation type="submission" date="2016-10" db="EMBL/GenBank/DDBJ databases">
        <authorList>
            <person name="de Groot N.N."/>
        </authorList>
    </citation>
    <scope>NUCLEOTIDE SEQUENCE [LARGE SCALE GENOMIC DNA]</scope>
    <source>
        <strain evidence="3 4">Nm22</strain>
    </source>
</reference>